<protein>
    <recommendedName>
        <fullName evidence="8">Potassium channel domain-containing protein</fullName>
    </recommendedName>
</protein>
<dbReference type="PANTHER" id="PTHR11537">
    <property type="entry name" value="VOLTAGE-GATED POTASSIUM CHANNEL"/>
    <property type="match status" value="1"/>
</dbReference>
<reference evidence="9" key="2">
    <citation type="submission" date="2020-11" db="EMBL/GenBank/DDBJ databases">
        <authorList>
            <person name="McCartney M.A."/>
            <person name="Auch B."/>
            <person name="Kono T."/>
            <person name="Mallez S."/>
            <person name="Becker A."/>
            <person name="Gohl D.M."/>
            <person name="Silverstein K.A.T."/>
            <person name="Koren S."/>
            <person name="Bechman K.B."/>
            <person name="Herman A."/>
            <person name="Abrahante J.E."/>
            <person name="Garbe J."/>
        </authorList>
    </citation>
    <scope>NUCLEOTIDE SEQUENCE</scope>
    <source>
        <strain evidence="9">Duluth1</strain>
        <tissue evidence="9">Whole animal</tissue>
    </source>
</reference>
<dbReference type="GO" id="GO:0005249">
    <property type="term" value="F:voltage-gated potassium channel activity"/>
    <property type="evidence" value="ECO:0007669"/>
    <property type="project" value="InterPro"/>
</dbReference>
<dbReference type="PRINTS" id="PR00169">
    <property type="entry name" value="KCHANNEL"/>
</dbReference>
<gene>
    <name evidence="9" type="ORF">DPMN_118811</name>
</gene>
<sequence length="75" mass="7997">MFLLIAVSVSSSLIYFIEPRERIAAISDGAYWAVITLTTVGYGDITPVTGPGRLLASILAICGVMLPVDHPAHVR</sequence>
<dbReference type="InterPro" id="IPR013099">
    <property type="entry name" value="K_chnl_dom"/>
</dbReference>
<evidence type="ECO:0000256" key="2">
    <source>
        <dbReference type="ARBA" id="ARBA00022448"/>
    </source>
</evidence>
<keyword evidence="2" id="KW-0813">Transport</keyword>
<dbReference type="PANTHER" id="PTHR11537:SF254">
    <property type="entry name" value="POTASSIUM VOLTAGE-GATED CHANNEL PROTEIN SHAB"/>
    <property type="match status" value="1"/>
</dbReference>
<dbReference type="SUPFAM" id="SSF81324">
    <property type="entry name" value="Voltage-gated potassium channels"/>
    <property type="match status" value="1"/>
</dbReference>
<name>A0A9D4JQL6_DREPO</name>
<evidence type="ECO:0000256" key="3">
    <source>
        <dbReference type="ARBA" id="ARBA00022692"/>
    </source>
</evidence>
<comment type="subcellular location">
    <subcellularLocation>
        <location evidence="1">Membrane</location>
        <topology evidence="1">Multi-pass membrane protein</topology>
    </subcellularLocation>
</comment>
<evidence type="ECO:0000256" key="5">
    <source>
        <dbReference type="ARBA" id="ARBA00023065"/>
    </source>
</evidence>
<dbReference type="Pfam" id="PF07885">
    <property type="entry name" value="Ion_trans_2"/>
    <property type="match status" value="1"/>
</dbReference>
<evidence type="ECO:0000313" key="10">
    <source>
        <dbReference type="Proteomes" id="UP000828390"/>
    </source>
</evidence>
<keyword evidence="10" id="KW-1185">Reference proteome</keyword>
<dbReference type="Gene3D" id="1.10.287.70">
    <property type="match status" value="1"/>
</dbReference>
<dbReference type="GO" id="GO:0001508">
    <property type="term" value="P:action potential"/>
    <property type="evidence" value="ECO:0007669"/>
    <property type="project" value="TreeGrafter"/>
</dbReference>
<dbReference type="Proteomes" id="UP000828390">
    <property type="component" value="Unassembled WGS sequence"/>
</dbReference>
<evidence type="ECO:0000256" key="7">
    <source>
        <dbReference type="ARBA" id="ARBA00023303"/>
    </source>
</evidence>
<evidence type="ECO:0000256" key="4">
    <source>
        <dbReference type="ARBA" id="ARBA00022989"/>
    </source>
</evidence>
<organism evidence="9 10">
    <name type="scientific">Dreissena polymorpha</name>
    <name type="common">Zebra mussel</name>
    <name type="synonym">Mytilus polymorpha</name>
    <dbReference type="NCBI Taxonomy" id="45954"/>
    <lineage>
        <taxon>Eukaryota</taxon>
        <taxon>Metazoa</taxon>
        <taxon>Spiralia</taxon>
        <taxon>Lophotrochozoa</taxon>
        <taxon>Mollusca</taxon>
        <taxon>Bivalvia</taxon>
        <taxon>Autobranchia</taxon>
        <taxon>Heteroconchia</taxon>
        <taxon>Euheterodonta</taxon>
        <taxon>Imparidentia</taxon>
        <taxon>Neoheterodontei</taxon>
        <taxon>Myida</taxon>
        <taxon>Dreissenoidea</taxon>
        <taxon>Dreissenidae</taxon>
        <taxon>Dreissena</taxon>
    </lineage>
</organism>
<keyword evidence="5" id="KW-0406">Ion transport</keyword>
<dbReference type="InterPro" id="IPR028325">
    <property type="entry name" value="VG_K_chnl"/>
</dbReference>
<evidence type="ECO:0000256" key="6">
    <source>
        <dbReference type="ARBA" id="ARBA00023136"/>
    </source>
</evidence>
<proteinExistence type="predicted"/>
<keyword evidence="3" id="KW-0812">Transmembrane</keyword>
<keyword evidence="4" id="KW-1133">Transmembrane helix</keyword>
<keyword evidence="7" id="KW-0407">Ion channel</keyword>
<reference evidence="9" key="1">
    <citation type="journal article" date="2019" name="bioRxiv">
        <title>The Genome of the Zebra Mussel, Dreissena polymorpha: A Resource for Invasive Species Research.</title>
        <authorList>
            <person name="McCartney M.A."/>
            <person name="Auch B."/>
            <person name="Kono T."/>
            <person name="Mallez S."/>
            <person name="Zhang Y."/>
            <person name="Obille A."/>
            <person name="Becker A."/>
            <person name="Abrahante J.E."/>
            <person name="Garbe J."/>
            <person name="Badalamenti J.P."/>
            <person name="Herman A."/>
            <person name="Mangelson H."/>
            <person name="Liachko I."/>
            <person name="Sullivan S."/>
            <person name="Sone E.D."/>
            <person name="Koren S."/>
            <person name="Silverstein K.A.T."/>
            <person name="Beckman K.B."/>
            <person name="Gohl D.M."/>
        </authorList>
    </citation>
    <scope>NUCLEOTIDE SEQUENCE</scope>
    <source>
        <strain evidence="9">Duluth1</strain>
        <tissue evidence="9">Whole animal</tissue>
    </source>
</reference>
<dbReference type="EMBL" id="JAIWYP010000005">
    <property type="protein sequence ID" value="KAH3817278.1"/>
    <property type="molecule type" value="Genomic_DNA"/>
</dbReference>
<keyword evidence="6" id="KW-0472">Membrane</keyword>
<dbReference type="AlphaFoldDB" id="A0A9D4JQL6"/>
<evidence type="ECO:0000313" key="9">
    <source>
        <dbReference type="EMBL" id="KAH3817278.1"/>
    </source>
</evidence>
<evidence type="ECO:0000256" key="1">
    <source>
        <dbReference type="ARBA" id="ARBA00004141"/>
    </source>
</evidence>
<dbReference type="GO" id="GO:0008076">
    <property type="term" value="C:voltage-gated potassium channel complex"/>
    <property type="evidence" value="ECO:0007669"/>
    <property type="project" value="InterPro"/>
</dbReference>
<comment type="caution">
    <text evidence="9">The sequence shown here is derived from an EMBL/GenBank/DDBJ whole genome shotgun (WGS) entry which is preliminary data.</text>
</comment>
<accession>A0A9D4JQL6</accession>
<evidence type="ECO:0000259" key="8">
    <source>
        <dbReference type="Pfam" id="PF07885"/>
    </source>
</evidence>
<feature type="domain" description="Potassium channel" evidence="8">
    <location>
        <begin position="3"/>
        <end position="66"/>
    </location>
</feature>